<organism evidence="8 9">
    <name type="scientific">Sediminispirochaeta smaragdinae (strain DSM 11293 / JCM 15392 / SEBR 4228)</name>
    <name type="common">Spirochaeta smaragdinae</name>
    <dbReference type="NCBI Taxonomy" id="573413"/>
    <lineage>
        <taxon>Bacteria</taxon>
        <taxon>Pseudomonadati</taxon>
        <taxon>Spirochaetota</taxon>
        <taxon>Spirochaetia</taxon>
        <taxon>Spirochaetales</taxon>
        <taxon>Spirochaetaceae</taxon>
        <taxon>Sediminispirochaeta</taxon>
    </lineage>
</organism>
<dbReference type="eggNOG" id="COG1242">
    <property type="taxonomic scope" value="Bacteria"/>
</dbReference>
<dbReference type="HOGENOM" id="CLU_060920_0_0_12"/>
<gene>
    <name evidence="8" type="ordered locus">Spirs_0581</name>
</gene>
<evidence type="ECO:0000256" key="1">
    <source>
        <dbReference type="ARBA" id="ARBA00001966"/>
    </source>
</evidence>
<feature type="domain" description="Radical SAM core" evidence="7">
    <location>
        <begin position="35"/>
        <end position="298"/>
    </location>
</feature>
<dbReference type="SFLD" id="SFLDS00029">
    <property type="entry name" value="Radical_SAM"/>
    <property type="match status" value="2"/>
</dbReference>
<protein>
    <recommendedName>
        <fullName evidence="7">Radical SAM core domain-containing protein</fullName>
    </recommendedName>
</protein>
<name>E1RBJ6_SEDSS</name>
<keyword evidence="3" id="KW-0949">S-adenosyl-L-methionine</keyword>
<keyword evidence="4" id="KW-0479">Metal-binding</keyword>
<dbReference type="STRING" id="573413.Spirs_0581"/>
<keyword evidence="6" id="KW-0411">Iron-sulfur</keyword>
<evidence type="ECO:0000313" key="9">
    <source>
        <dbReference type="Proteomes" id="UP000002318"/>
    </source>
</evidence>
<keyword evidence="5" id="KW-0408">Iron</keyword>
<dbReference type="GO" id="GO:0003824">
    <property type="term" value="F:catalytic activity"/>
    <property type="evidence" value="ECO:0007669"/>
    <property type="project" value="InterPro"/>
</dbReference>
<keyword evidence="9" id="KW-1185">Reference proteome</keyword>
<dbReference type="PANTHER" id="PTHR11135">
    <property type="entry name" value="HISTONE ACETYLTRANSFERASE-RELATED"/>
    <property type="match status" value="1"/>
</dbReference>
<dbReference type="RefSeq" id="WP_013253190.1">
    <property type="nucleotide sequence ID" value="NC_014364.1"/>
</dbReference>
<evidence type="ECO:0000256" key="2">
    <source>
        <dbReference type="ARBA" id="ARBA00022485"/>
    </source>
</evidence>
<dbReference type="PANTHER" id="PTHR11135:SF1">
    <property type="entry name" value="PROTEIN YHCC"/>
    <property type="match status" value="1"/>
</dbReference>
<dbReference type="InterPro" id="IPR058240">
    <property type="entry name" value="rSAM_sf"/>
</dbReference>
<dbReference type="InterPro" id="IPR039661">
    <property type="entry name" value="ELP3"/>
</dbReference>
<dbReference type="GO" id="GO:0046872">
    <property type="term" value="F:metal ion binding"/>
    <property type="evidence" value="ECO:0007669"/>
    <property type="project" value="UniProtKB-KW"/>
</dbReference>
<dbReference type="Proteomes" id="UP000002318">
    <property type="component" value="Chromosome"/>
</dbReference>
<evidence type="ECO:0000313" key="8">
    <source>
        <dbReference type="EMBL" id="ADK79726.1"/>
    </source>
</evidence>
<reference evidence="8 9" key="1">
    <citation type="journal article" date="2010" name="Stand. Genomic Sci.">
        <title>Complete genome sequence of Spirochaeta smaragdinae type strain (SEBR 4228).</title>
        <authorList>
            <person name="Mavromatis K."/>
            <person name="Yasawong M."/>
            <person name="Chertkov O."/>
            <person name="Lapidus A."/>
            <person name="Lucas S."/>
            <person name="Nolan M."/>
            <person name="Del Rio T.G."/>
            <person name="Tice H."/>
            <person name="Cheng J.F."/>
            <person name="Pitluck S."/>
            <person name="Liolios K."/>
            <person name="Ivanova N."/>
            <person name="Tapia R."/>
            <person name="Han C."/>
            <person name="Bruce D."/>
            <person name="Goodwin L."/>
            <person name="Pati A."/>
            <person name="Chen A."/>
            <person name="Palaniappan K."/>
            <person name="Land M."/>
            <person name="Hauser L."/>
            <person name="Chang Y.J."/>
            <person name="Jeffries C.D."/>
            <person name="Detter J.C."/>
            <person name="Rohde M."/>
            <person name="Brambilla E."/>
            <person name="Spring S."/>
            <person name="Goker M."/>
            <person name="Sikorski J."/>
            <person name="Woyke T."/>
            <person name="Bristow J."/>
            <person name="Eisen J.A."/>
            <person name="Markowitz V."/>
            <person name="Hugenholtz P."/>
            <person name="Klenk H.P."/>
            <person name="Kyrpides N.C."/>
        </authorList>
    </citation>
    <scope>NUCLEOTIDE SEQUENCE [LARGE SCALE GENOMIC DNA]</scope>
    <source>
        <strain evidence="9">DSM 11293 / JCM 15392 / SEBR 4228</strain>
    </source>
</reference>
<evidence type="ECO:0000256" key="6">
    <source>
        <dbReference type="ARBA" id="ARBA00023014"/>
    </source>
</evidence>
<dbReference type="GO" id="GO:0051539">
    <property type="term" value="F:4 iron, 4 sulfur cluster binding"/>
    <property type="evidence" value="ECO:0007669"/>
    <property type="project" value="UniProtKB-KW"/>
</dbReference>
<accession>E1RBJ6</accession>
<dbReference type="SMART" id="SM00729">
    <property type="entry name" value="Elp3"/>
    <property type="match status" value="1"/>
</dbReference>
<evidence type="ECO:0000256" key="4">
    <source>
        <dbReference type="ARBA" id="ARBA00022723"/>
    </source>
</evidence>
<dbReference type="KEGG" id="ssm:Spirs_0581"/>
<evidence type="ECO:0000259" key="7">
    <source>
        <dbReference type="PROSITE" id="PS51918"/>
    </source>
</evidence>
<dbReference type="InterPro" id="IPR007197">
    <property type="entry name" value="rSAM"/>
</dbReference>
<keyword evidence="2" id="KW-0004">4Fe-4S</keyword>
<dbReference type="InterPro" id="IPR032432">
    <property type="entry name" value="Radical_SAM_C"/>
</dbReference>
<dbReference type="SFLD" id="SFLDG01086">
    <property type="entry name" value="elongater_protein-like"/>
    <property type="match status" value="1"/>
</dbReference>
<proteinExistence type="predicted"/>
<dbReference type="PROSITE" id="PS51918">
    <property type="entry name" value="RADICAL_SAM"/>
    <property type="match status" value="1"/>
</dbReference>
<dbReference type="Gene3D" id="3.30.750.200">
    <property type="match status" value="1"/>
</dbReference>
<dbReference type="SFLD" id="SFLDG01091">
    <property type="entry name" value="uncharacterized_CHP01210-like"/>
    <property type="match status" value="1"/>
</dbReference>
<dbReference type="AlphaFoldDB" id="E1RBJ6"/>
<evidence type="ECO:0000256" key="3">
    <source>
        <dbReference type="ARBA" id="ARBA00022691"/>
    </source>
</evidence>
<sequence length="354" mass="40266">MKATLRGGGRLVNCRLSCDNESVIKRFYRYSSYLKDRYKEAVYRIGIDAGFGCPNRTPDGRGGCFYCDEAGSRAAYQETNEPHSCLRSASGPDPDDPYWQTWMKKQIDEGGAFLSNRYGVHSFILYVQAFSGTWAPVPRLKHIYDYLLSLASFRELIVGTRPDCVDEEVVKLLSSYASSLDMDVWLELGLQSYHDQTLRHIGRGHDTTAFERAYKTAKAGGLKCSVHLIFGLPGEDDAMMEESVRRLARLRPDGVKIHNLHIAEGTRFAQWWREGRLEVPDTSHHLRLVADALELLPETTVIQRVTCDTPKARLLAPVDFASKAHFYRLLDEELEKRNSYQGKRFAECKRNAPD</sequence>
<comment type="cofactor">
    <cofactor evidence="1">
        <name>[4Fe-4S] cluster</name>
        <dbReference type="ChEBI" id="CHEBI:49883"/>
    </cofactor>
</comment>
<dbReference type="Pfam" id="PF04055">
    <property type="entry name" value="Radical_SAM"/>
    <property type="match status" value="1"/>
</dbReference>
<dbReference type="EMBL" id="CP002116">
    <property type="protein sequence ID" value="ADK79726.1"/>
    <property type="molecule type" value="Genomic_DNA"/>
</dbReference>
<dbReference type="NCBIfam" id="TIGR01212">
    <property type="entry name" value="TIGR01212 family radical SAM protein"/>
    <property type="match status" value="1"/>
</dbReference>
<dbReference type="InterPro" id="IPR005911">
    <property type="entry name" value="YhcC-like"/>
</dbReference>
<dbReference type="InterPro" id="IPR006638">
    <property type="entry name" value="Elp3/MiaA/NifB-like_rSAM"/>
</dbReference>
<dbReference type="Pfam" id="PF16199">
    <property type="entry name" value="Radical_SAM_C"/>
    <property type="match status" value="1"/>
</dbReference>
<dbReference type="SUPFAM" id="SSF102114">
    <property type="entry name" value="Radical SAM enzymes"/>
    <property type="match status" value="1"/>
</dbReference>
<evidence type="ECO:0000256" key="5">
    <source>
        <dbReference type="ARBA" id="ARBA00023004"/>
    </source>
</evidence>